<dbReference type="OMA" id="NITMGHY"/>
<reference evidence="2" key="1">
    <citation type="journal article" date="2011" name="Genome Biol.">
        <title>Comparative genomics of the social amoebae Dictyostelium discoideum and Dictyostelium purpureum.</title>
        <authorList>
            <consortium name="US DOE Joint Genome Institute (JGI-PGF)"/>
            <person name="Sucgang R."/>
            <person name="Kuo A."/>
            <person name="Tian X."/>
            <person name="Salerno W."/>
            <person name="Parikh A."/>
            <person name="Feasley C.L."/>
            <person name="Dalin E."/>
            <person name="Tu H."/>
            <person name="Huang E."/>
            <person name="Barry K."/>
            <person name="Lindquist E."/>
            <person name="Shapiro H."/>
            <person name="Bruce D."/>
            <person name="Schmutz J."/>
            <person name="Salamov A."/>
            <person name="Fey P."/>
            <person name="Gaudet P."/>
            <person name="Anjard C."/>
            <person name="Babu M.M."/>
            <person name="Basu S."/>
            <person name="Bushmanova Y."/>
            <person name="van der Wel H."/>
            <person name="Katoh-Kurasawa M."/>
            <person name="Dinh C."/>
            <person name="Coutinho P.M."/>
            <person name="Saito T."/>
            <person name="Elias M."/>
            <person name="Schaap P."/>
            <person name="Kay R.R."/>
            <person name="Henrissat B."/>
            <person name="Eichinger L."/>
            <person name="Rivero F."/>
            <person name="Putnam N.H."/>
            <person name="West C.M."/>
            <person name="Loomis W.F."/>
            <person name="Chisholm R.L."/>
            <person name="Shaulsky G."/>
            <person name="Strassmann J.E."/>
            <person name="Queller D.C."/>
            <person name="Kuspa A."/>
            <person name="Grigoriev I.V."/>
        </authorList>
    </citation>
    <scope>NUCLEOTIDE SEQUENCE [LARGE SCALE GENOMIC DNA]</scope>
    <source>
        <strain evidence="2">QSDP1</strain>
    </source>
</reference>
<name>F0ZW40_DICPU</name>
<dbReference type="FunFam" id="3.40.50.300:FF:005012">
    <property type="entry name" value="Adenylate dimethylallyltransferase"/>
    <property type="match status" value="1"/>
</dbReference>
<dbReference type="EMBL" id="GL871227">
    <property type="protein sequence ID" value="EGC31839.1"/>
    <property type="molecule type" value="Genomic_DNA"/>
</dbReference>
<dbReference type="AlphaFoldDB" id="F0ZW40"/>
<dbReference type="eggNOG" id="ENOG502RHQV">
    <property type="taxonomic scope" value="Eukaryota"/>
</dbReference>
<dbReference type="STRING" id="5786.F0ZW40"/>
<dbReference type="VEuPathDB" id="AmoebaDB:DICPUDRAFT_92712"/>
<organism evidence="1 2">
    <name type="scientific">Dictyostelium purpureum</name>
    <name type="common">Slime mold</name>
    <dbReference type="NCBI Taxonomy" id="5786"/>
    <lineage>
        <taxon>Eukaryota</taxon>
        <taxon>Amoebozoa</taxon>
        <taxon>Evosea</taxon>
        <taxon>Eumycetozoa</taxon>
        <taxon>Dictyostelia</taxon>
        <taxon>Dictyosteliales</taxon>
        <taxon>Dictyosteliaceae</taxon>
        <taxon>Dictyostelium</taxon>
    </lineage>
</organism>
<sequence length="275" mass="31543">MKVLLIIGPTGIGKTNLSIEYSKRNDNCPVIVLDRIQCYSEMSILSGRPSDLEFKGINRIYLSNLYLKDGKDINKDFLMKRLIEILNDIKQSIKKSIYNSSSQISNSKSFDCIIEGGSITLINELFLNQEKYLTKIDISSIIYLRPEDSVDNQKKYYLKIKKRVKEMCFPTDSSSDSMIKEVQRILKSNSNCPSIKDILNFLVKDVAINKVINYIEYVNRNGTQNDIKLNSINNTLIKNITMGHYNYAYSQVKVFDSLVKNLPSNIYLSTKNILI</sequence>
<evidence type="ECO:0000313" key="2">
    <source>
        <dbReference type="Proteomes" id="UP000001064"/>
    </source>
</evidence>
<dbReference type="GeneID" id="10507814"/>
<evidence type="ECO:0000313" key="1">
    <source>
        <dbReference type="EMBL" id="EGC31839.1"/>
    </source>
</evidence>
<evidence type="ECO:0008006" key="3">
    <source>
        <dbReference type="Google" id="ProtNLM"/>
    </source>
</evidence>
<keyword evidence="2" id="KW-1185">Reference proteome</keyword>
<dbReference type="InParanoid" id="F0ZW40"/>
<dbReference type="OrthoDB" id="775260at2759"/>
<protein>
    <recommendedName>
        <fullName evidence="3">Isopentenyl transferase</fullName>
    </recommendedName>
</protein>
<dbReference type="RefSeq" id="XP_003291640.1">
    <property type="nucleotide sequence ID" value="XM_003291592.1"/>
</dbReference>
<proteinExistence type="predicted"/>
<accession>F0ZW40</accession>
<dbReference type="Pfam" id="PF01745">
    <property type="entry name" value="IPT"/>
    <property type="match status" value="1"/>
</dbReference>
<dbReference type="KEGG" id="dpp:DICPUDRAFT_92712"/>
<dbReference type="InterPro" id="IPR027417">
    <property type="entry name" value="P-loop_NTPase"/>
</dbReference>
<dbReference type="Gene3D" id="1.10.287.890">
    <property type="entry name" value="Crystal structure of tRNA isopentenylpyrophosphate transferase (bh2366) domain"/>
    <property type="match status" value="1"/>
</dbReference>
<dbReference type="GO" id="GO:0009691">
    <property type="term" value="P:cytokinin biosynthetic process"/>
    <property type="evidence" value="ECO:0007669"/>
    <property type="project" value="EnsemblProtists"/>
</dbReference>
<dbReference type="Proteomes" id="UP000001064">
    <property type="component" value="Unassembled WGS sequence"/>
</dbReference>
<gene>
    <name evidence="1" type="primary">IPTA</name>
    <name evidence="1" type="ORF">DICPUDRAFT_92712</name>
</gene>
<dbReference type="Gene3D" id="3.40.50.300">
    <property type="entry name" value="P-loop containing nucleotide triphosphate hydrolases"/>
    <property type="match status" value="1"/>
</dbReference>
<dbReference type="GO" id="GO:0030435">
    <property type="term" value="P:sporulation resulting in formation of a cellular spore"/>
    <property type="evidence" value="ECO:0007669"/>
    <property type="project" value="EnsemblProtists"/>
</dbReference>
<dbReference type="GO" id="GO:0009824">
    <property type="term" value="F:AMP dimethylallyltransferase activity"/>
    <property type="evidence" value="ECO:0007669"/>
    <property type="project" value="EnsemblProtists"/>
</dbReference>